<evidence type="ECO:0000313" key="3">
    <source>
        <dbReference type="EMBL" id="KAK8097012.1"/>
    </source>
</evidence>
<dbReference type="AlphaFoldDB" id="A0AAW0QG83"/>
<proteinExistence type="predicted"/>
<reference evidence="3 4" key="1">
    <citation type="submission" date="2023-01" db="EMBL/GenBank/DDBJ databases">
        <title>Analysis of 21 Apiospora genomes using comparative genomics revels a genus with tremendous synthesis potential of carbohydrate active enzymes and secondary metabolites.</title>
        <authorList>
            <person name="Sorensen T."/>
        </authorList>
    </citation>
    <scope>NUCLEOTIDE SEQUENCE [LARGE SCALE GENOMIC DNA]</scope>
    <source>
        <strain evidence="3 4">CBS 117206</strain>
    </source>
</reference>
<name>A0AAW0QG83_9PEZI</name>
<keyword evidence="1" id="KW-0175">Coiled coil</keyword>
<protein>
    <submittedName>
        <fullName evidence="3">Uncharacterized protein</fullName>
    </submittedName>
</protein>
<gene>
    <name evidence="3" type="ORF">PG999_012956</name>
</gene>
<organism evidence="3 4">
    <name type="scientific">Apiospora kogelbergensis</name>
    <dbReference type="NCBI Taxonomy" id="1337665"/>
    <lineage>
        <taxon>Eukaryota</taxon>
        <taxon>Fungi</taxon>
        <taxon>Dikarya</taxon>
        <taxon>Ascomycota</taxon>
        <taxon>Pezizomycotina</taxon>
        <taxon>Sordariomycetes</taxon>
        <taxon>Xylariomycetidae</taxon>
        <taxon>Amphisphaeriales</taxon>
        <taxon>Apiosporaceae</taxon>
        <taxon>Apiospora</taxon>
    </lineage>
</organism>
<dbReference type="EMBL" id="JAQQWP010000010">
    <property type="protein sequence ID" value="KAK8097012.1"/>
    <property type="molecule type" value="Genomic_DNA"/>
</dbReference>
<feature type="compositionally biased region" description="Polar residues" evidence="2">
    <location>
        <begin position="195"/>
        <end position="212"/>
    </location>
</feature>
<keyword evidence="4" id="KW-1185">Reference proteome</keyword>
<feature type="coiled-coil region" evidence="1">
    <location>
        <begin position="340"/>
        <end position="388"/>
    </location>
</feature>
<accession>A0AAW0QG83</accession>
<sequence length="406" mass="45517">MSTDIAIAESPGEMRFTHPIVVVCESPKEHVLKDVVALNVKTTSTSPFILFTFSLGDRSSHDYEQAGNPPPCLDLVRQHLSSRQDLTRLHFQLRSHGQLVSPAGEAAPGLQGIGAAEAIMSLAKSSVFSVYLPSQKLTKAEYRIFYQAVRPFLSSTDASQRAEPLSIARQENYSNQTKEDHAPLPEYVNEDERSTTSTAKTGNDTVAATTPSDYGPQAAMSFRDILTKKMRLLRQLRRVCFPLLPTSLPIFYPLRFRSVPRSVLICCSTLLDTNCKRHFFRGRSEGSNDLRGTSKRGRLCSPDAEALAHTRSHFPLINLVDSDDLLSAIEARIGLQDQRLELQGQRIETLEAENMQHQTRKIEFERRIAELENQVEEIKGQSDILEEDMASAQVLTELYRIQRESG</sequence>
<feature type="region of interest" description="Disordered" evidence="2">
    <location>
        <begin position="163"/>
        <end position="212"/>
    </location>
</feature>
<dbReference type="Proteomes" id="UP001392437">
    <property type="component" value="Unassembled WGS sequence"/>
</dbReference>
<evidence type="ECO:0000256" key="2">
    <source>
        <dbReference type="SAM" id="MobiDB-lite"/>
    </source>
</evidence>
<comment type="caution">
    <text evidence="3">The sequence shown here is derived from an EMBL/GenBank/DDBJ whole genome shotgun (WGS) entry which is preliminary data.</text>
</comment>
<evidence type="ECO:0000256" key="1">
    <source>
        <dbReference type="SAM" id="Coils"/>
    </source>
</evidence>
<evidence type="ECO:0000313" key="4">
    <source>
        <dbReference type="Proteomes" id="UP001392437"/>
    </source>
</evidence>